<dbReference type="EMBL" id="PNBA02000021">
    <property type="protein sequence ID" value="KAG6387407.1"/>
    <property type="molecule type" value="Genomic_DNA"/>
</dbReference>
<evidence type="ECO:0000313" key="1">
    <source>
        <dbReference type="EMBL" id="KAG6387407.1"/>
    </source>
</evidence>
<evidence type="ECO:0000313" key="2">
    <source>
        <dbReference type="Proteomes" id="UP000298416"/>
    </source>
</evidence>
<dbReference type="Proteomes" id="UP000298416">
    <property type="component" value="Unassembled WGS sequence"/>
</dbReference>
<reference evidence="1" key="1">
    <citation type="submission" date="2018-01" db="EMBL/GenBank/DDBJ databases">
        <authorList>
            <person name="Mao J.F."/>
        </authorList>
    </citation>
    <scope>NUCLEOTIDE SEQUENCE</scope>
    <source>
        <strain evidence="1">Huo1</strain>
        <tissue evidence="1">Leaf</tissue>
    </source>
</reference>
<sequence>MAKQREILNTTEPDGIEESLRIVNKRRRGKNAADEANDRDAEHVQHIEKGINHSISGVLMNILHTGFVSNLHIASSNIKLAGNQPLHIDVEDVHVTLGFPKGSMPIRRKNRLEGHPFADGIAARIGKDKAQLLDTDVENGMFDLFL</sequence>
<proteinExistence type="predicted"/>
<accession>A0A8X8Z1E8</accession>
<dbReference type="AlphaFoldDB" id="A0A8X8Z1E8"/>
<name>A0A8X8Z1E8_SALSN</name>
<comment type="caution">
    <text evidence="1">The sequence shown here is derived from an EMBL/GenBank/DDBJ whole genome shotgun (WGS) entry which is preliminary data.</text>
</comment>
<gene>
    <name evidence="1" type="ORF">SASPL_152594</name>
</gene>
<reference evidence="1" key="2">
    <citation type="submission" date="2020-08" db="EMBL/GenBank/DDBJ databases">
        <title>Plant Genome Project.</title>
        <authorList>
            <person name="Zhang R.-G."/>
        </authorList>
    </citation>
    <scope>NUCLEOTIDE SEQUENCE</scope>
    <source>
        <strain evidence="1">Huo1</strain>
        <tissue evidence="1">Leaf</tissue>
    </source>
</reference>
<keyword evidence="2" id="KW-1185">Reference proteome</keyword>
<protein>
    <submittedName>
        <fullName evidence="1">Uncharacterized protein</fullName>
    </submittedName>
</protein>
<organism evidence="1">
    <name type="scientific">Salvia splendens</name>
    <name type="common">Scarlet sage</name>
    <dbReference type="NCBI Taxonomy" id="180675"/>
    <lineage>
        <taxon>Eukaryota</taxon>
        <taxon>Viridiplantae</taxon>
        <taxon>Streptophyta</taxon>
        <taxon>Embryophyta</taxon>
        <taxon>Tracheophyta</taxon>
        <taxon>Spermatophyta</taxon>
        <taxon>Magnoliopsida</taxon>
        <taxon>eudicotyledons</taxon>
        <taxon>Gunneridae</taxon>
        <taxon>Pentapetalae</taxon>
        <taxon>asterids</taxon>
        <taxon>lamiids</taxon>
        <taxon>Lamiales</taxon>
        <taxon>Lamiaceae</taxon>
        <taxon>Nepetoideae</taxon>
        <taxon>Mentheae</taxon>
        <taxon>Salviinae</taxon>
        <taxon>Salvia</taxon>
        <taxon>Salvia subgen. Calosphace</taxon>
        <taxon>core Calosphace</taxon>
    </lineage>
</organism>